<feature type="region of interest" description="Disordered" evidence="1">
    <location>
        <begin position="1"/>
        <end position="55"/>
    </location>
</feature>
<accession>A0A0L0C397</accession>
<dbReference type="OMA" id="ESTAAWC"/>
<dbReference type="Proteomes" id="UP000037069">
    <property type="component" value="Unassembled WGS sequence"/>
</dbReference>
<keyword evidence="2" id="KW-0472">Membrane</keyword>
<evidence type="ECO:0000313" key="4">
    <source>
        <dbReference type="Proteomes" id="UP000037069"/>
    </source>
</evidence>
<comment type="caution">
    <text evidence="3">The sequence shown here is derived from an EMBL/GenBank/DDBJ whole genome shotgun (WGS) entry which is preliminary data.</text>
</comment>
<keyword evidence="2" id="KW-1133">Transmembrane helix</keyword>
<gene>
    <name evidence="3" type="ORF">FF38_08142</name>
</gene>
<organism evidence="3 4">
    <name type="scientific">Lucilia cuprina</name>
    <name type="common">Green bottle fly</name>
    <name type="synonym">Australian sheep blowfly</name>
    <dbReference type="NCBI Taxonomy" id="7375"/>
    <lineage>
        <taxon>Eukaryota</taxon>
        <taxon>Metazoa</taxon>
        <taxon>Ecdysozoa</taxon>
        <taxon>Arthropoda</taxon>
        <taxon>Hexapoda</taxon>
        <taxon>Insecta</taxon>
        <taxon>Pterygota</taxon>
        <taxon>Neoptera</taxon>
        <taxon>Endopterygota</taxon>
        <taxon>Diptera</taxon>
        <taxon>Brachycera</taxon>
        <taxon>Muscomorpha</taxon>
        <taxon>Oestroidea</taxon>
        <taxon>Calliphoridae</taxon>
        <taxon>Luciliinae</taxon>
        <taxon>Lucilia</taxon>
    </lineage>
</organism>
<keyword evidence="2" id="KW-0812">Transmembrane</keyword>
<evidence type="ECO:0000256" key="2">
    <source>
        <dbReference type="SAM" id="Phobius"/>
    </source>
</evidence>
<feature type="transmembrane region" description="Helical" evidence="2">
    <location>
        <begin position="106"/>
        <end position="130"/>
    </location>
</feature>
<feature type="transmembrane region" description="Helical" evidence="2">
    <location>
        <begin position="137"/>
        <end position="156"/>
    </location>
</feature>
<evidence type="ECO:0000256" key="1">
    <source>
        <dbReference type="SAM" id="MobiDB-lite"/>
    </source>
</evidence>
<dbReference type="OrthoDB" id="8019798at2759"/>
<protein>
    <recommendedName>
        <fullName evidence="5">Promethin</fullName>
    </recommendedName>
</protein>
<sequence length="230" mass="25566">MILVNDEVNSPSSSDDEGGDINVTEENSKQHVKSNKDDAQGQNHTKTNTDSNSKPEDCPEILLKMLMEVSQKLCRQIKWLFHLIMVDLGGYQLFDRFAQWCVQHPHLAICLLAAGLVASLPVLLFMAFALSTIVMTFTGFLVLEGTLLTILTMIMLGLLGAVGIVLIFFALVGVTTYLGVSQVYDMYGSTETERTNLRNVMQRNDQNFTTQTASLPRNSNRTSQDENVID</sequence>
<dbReference type="EMBL" id="JRES01001065">
    <property type="protein sequence ID" value="KNC25869.1"/>
    <property type="molecule type" value="Genomic_DNA"/>
</dbReference>
<feature type="transmembrane region" description="Helical" evidence="2">
    <location>
        <begin position="162"/>
        <end position="180"/>
    </location>
</feature>
<keyword evidence="4" id="KW-1185">Reference proteome</keyword>
<dbReference type="STRING" id="7375.A0A0L0C397"/>
<evidence type="ECO:0000313" key="3">
    <source>
        <dbReference type="EMBL" id="KNC25869.1"/>
    </source>
</evidence>
<feature type="region of interest" description="Disordered" evidence="1">
    <location>
        <begin position="211"/>
        <end position="230"/>
    </location>
</feature>
<reference evidence="3 4" key="1">
    <citation type="journal article" date="2015" name="Nat. Commun.">
        <title>Lucilia cuprina genome unlocks parasitic fly biology to underpin future interventions.</title>
        <authorList>
            <person name="Anstead C.A."/>
            <person name="Korhonen P.K."/>
            <person name="Young N.D."/>
            <person name="Hall R.S."/>
            <person name="Jex A.R."/>
            <person name="Murali S.C."/>
            <person name="Hughes D.S."/>
            <person name="Lee S.F."/>
            <person name="Perry T."/>
            <person name="Stroehlein A.J."/>
            <person name="Ansell B.R."/>
            <person name="Breugelmans B."/>
            <person name="Hofmann A."/>
            <person name="Qu J."/>
            <person name="Dugan S."/>
            <person name="Lee S.L."/>
            <person name="Chao H."/>
            <person name="Dinh H."/>
            <person name="Han Y."/>
            <person name="Doddapaneni H.V."/>
            <person name="Worley K.C."/>
            <person name="Muzny D.M."/>
            <person name="Ioannidis P."/>
            <person name="Waterhouse R.M."/>
            <person name="Zdobnov E.M."/>
            <person name="James P.J."/>
            <person name="Bagnall N.H."/>
            <person name="Kotze A.C."/>
            <person name="Gibbs R.A."/>
            <person name="Richards S."/>
            <person name="Batterham P."/>
            <person name="Gasser R.B."/>
        </authorList>
    </citation>
    <scope>NUCLEOTIDE SEQUENCE [LARGE SCALE GENOMIC DNA]</scope>
    <source>
        <strain evidence="3 4">LS</strain>
        <tissue evidence="3">Full body</tissue>
    </source>
</reference>
<evidence type="ECO:0008006" key="5">
    <source>
        <dbReference type="Google" id="ProtNLM"/>
    </source>
</evidence>
<dbReference type="Pfam" id="PF16015">
    <property type="entry name" value="Promethin"/>
    <property type="match status" value="1"/>
</dbReference>
<proteinExistence type="predicted"/>
<feature type="compositionally biased region" description="Basic and acidic residues" evidence="1">
    <location>
        <begin position="26"/>
        <end position="39"/>
    </location>
</feature>
<dbReference type="AlphaFoldDB" id="A0A0L0C397"/>
<feature type="compositionally biased region" description="Polar residues" evidence="1">
    <location>
        <begin position="40"/>
        <end position="52"/>
    </location>
</feature>
<name>A0A0L0C397_LUCCU</name>